<evidence type="ECO:0000256" key="3">
    <source>
        <dbReference type="ARBA" id="ARBA00022448"/>
    </source>
</evidence>
<comment type="subcellular location">
    <subcellularLocation>
        <location evidence="8">Cell membrane</location>
        <topology evidence="8">Peripheral membrane protein</topology>
    </subcellularLocation>
    <subcellularLocation>
        <location evidence="1">Endomembrane system</location>
        <topology evidence="1">Peripheral membrane protein</topology>
    </subcellularLocation>
</comment>
<evidence type="ECO:0000256" key="8">
    <source>
        <dbReference type="HAMAP-Rule" id="MF_00530"/>
    </source>
</evidence>
<dbReference type="HAMAP" id="MF_00530">
    <property type="entry name" value="ATP_synth_epsil_bac"/>
    <property type="match status" value="1"/>
</dbReference>
<dbReference type="GeneID" id="89563481"/>
<evidence type="ECO:0000313" key="12">
    <source>
        <dbReference type="Proteomes" id="UP001299409"/>
    </source>
</evidence>
<dbReference type="AlphaFoldDB" id="A0A6N3FA73"/>
<dbReference type="Proteomes" id="UP001299409">
    <property type="component" value="Unassembled WGS sequence"/>
</dbReference>
<dbReference type="EMBL" id="JAJBMB010000015">
    <property type="protein sequence ID" value="MCB5446997.1"/>
    <property type="molecule type" value="Genomic_DNA"/>
</dbReference>
<evidence type="ECO:0000256" key="4">
    <source>
        <dbReference type="ARBA" id="ARBA00023065"/>
    </source>
</evidence>
<sequence>MANQFALEIVTPENIFYNDQVEMVIMRTTKGDRAILKDHIPFVAGLVEGQLRVKKDGKFKEGKISGGFITVTKEKTTILTEAASWDGEVSKETI</sequence>
<evidence type="ECO:0000256" key="5">
    <source>
        <dbReference type="ARBA" id="ARBA00023136"/>
    </source>
</evidence>
<keyword evidence="7 8" id="KW-0066">ATP synthesis</keyword>
<organism evidence="11">
    <name type="scientific">Intestinibacter bartlettii</name>
    <dbReference type="NCBI Taxonomy" id="261299"/>
    <lineage>
        <taxon>Bacteria</taxon>
        <taxon>Bacillati</taxon>
        <taxon>Bacillota</taxon>
        <taxon>Clostridia</taxon>
        <taxon>Peptostreptococcales</taxon>
        <taxon>Peptostreptococcaceae</taxon>
        <taxon>Intestinibacter</taxon>
    </lineage>
</organism>
<evidence type="ECO:0000256" key="6">
    <source>
        <dbReference type="ARBA" id="ARBA00023196"/>
    </source>
</evidence>
<reference evidence="11" key="1">
    <citation type="submission" date="2019-11" db="EMBL/GenBank/DDBJ databases">
        <authorList>
            <person name="Feng L."/>
        </authorList>
    </citation>
    <scope>NUCLEOTIDE SEQUENCE</scope>
    <source>
        <strain evidence="11">IbartlettiiLFYP30</strain>
    </source>
</reference>
<name>A0A6N3FA73_9FIRM</name>
<proteinExistence type="inferred from homology"/>
<evidence type="ECO:0000259" key="9">
    <source>
        <dbReference type="Pfam" id="PF02823"/>
    </source>
</evidence>
<dbReference type="GO" id="GO:0012505">
    <property type="term" value="C:endomembrane system"/>
    <property type="evidence" value="ECO:0007669"/>
    <property type="project" value="UniProtKB-SubCell"/>
</dbReference>
<dbReference type="GO" id="GO:0045259">
    <property type="term" value="C:proton-transporting ATP synthase complex"/>
    <property type="evidence" value="ECO:0007669"/>
    <property type="project" value="UniProtKB-KW"/>
</dbReference>
<dbReference type="GO" id="GO:0005886">
    <property type="term" value="C:plasma membrane"/>
    <property type="evidence" value="ECO:0007669"/>
    <property type="project" value="UniProtKB-SubCell"/>
</dbReference>
<dbReference type="InterPro" id="IPR020546">
    <property type="entry name" value="ATP_synth_F1_dsu/esu_N"/>
</dbReference>
<dbReference type="PANTHER" id="PTHR13822">
    <property type="entry name" value="ATP SYNTHASE DELTA/EPSILON CHAIN"/>
    <property type="match status" value="1"/>
</dbReference>
<dbReference type="EMBL" id="CACRUE010000040">
    <property type="protein sequence ID" value="VYU49021.1"/>
    <property type="molecule type" value="Genomic_DNA"/>
</dbReference>
<keyword evidence="3 8" id="KW-0813">Transport</keyword>
<dbReference type="PANTHER" id="PTHR13822:SF10">
    <property type="entry name" value="ATP SYNTHASE EPSILON CHAIN, CHLOROPLASTIC"/>
    <property type="match status" value="1"/>
</dbReference>
<keyword evidence="8" id="KW-0375">Hydrogen ion transport</keyword>
<dbReference type="GO" id="GO:0005524">
    <property type="term" value="F:ATP binding"/>
    <property type="evidence" value="ECO:0007669"/>
    <property type="project" value="UniProtKB-UniRule"/>
</dbReference>
<dbReference type="SUPFAM" id="SSF51344">
    <property type="entry name" value="Epsilon subunit of F1F0-ATP synthase N-terminal domain"/>
    <property type="match status" value="1"/>
</dbReference>
<dbReference type="Gene3D" id="2.60.15.10">
    <property type="entry name" value="F0F1 ATP synthase delta/epsilon subunit, N-terminal"/>
    <property type="match status" value="1"/>
</dbReference>
<dbReference type="InterPro" id="IPR036771">
    <property type="entry name" value="ATPsynth_dsu/esu_N"/>
</dbReference>
<keyword evidence="5 8" id="KW-0472">Membrane</keyword>
<dbReference type="GO" id="GO:0046933">
    <property type="term" value="F:proton-transporting ATP synthase activity, rotational mechanism"/>
    <property type="evidence" value="ECO:0007669"/>
    <property type="project" value="UniProtKB-UniRule"/>
</dbReference>
<evidence type="ECO:0000256" key="1">
    <source>
        <dbReference type="ARBA" id="ARBA00004184"/>
    </source>
</evidence>
<keyword evidence="4 8" id="KW-0406">Ion transport</keyword>
<comment type="function">
    <text evidence="8">Produces ATP from ADP in the presence of a proton gradient across the membrane.</text>
</comment>
<dbReference type="InterPro" id="IPR001469">
    <property type="entry name" value="ATP_synth_F1_dsu/esu"/>
</dbReference>
<evidence type="ECO:0000256" key="2">
    <source>
        <dbReference type="ARBA" id="ARBA00005712"/>
    </source>
</evidence>
<protein>
    <recommendedName>
        <fullName evidence="8">ATP synthase epsilon chain</fullName>
    </recommendedName>
    <alternativeName>
        <fullName evidence="8">ATP synthase F1 sector epsilon subunit</fullName>
    </alternativeName>
    <alternativeName>
        <fullName evidence="8">F-ATPase epsilon subunit</fullName>
    </alternativeName>
</protein>
<evidence type="ECO:0000256" key="7">
    <source>
        <dbReference type="ARBA" id="ARBA00023310"/>
    </source>
</evidence>
<evidence type="ECO:0000313" key="11">
    <source>
        <dbReference type="EMBL" id="VYU49021.1"/>
    </source>
</evidence>
<accession>A0A6N3FA73</accession>
<evidence type="ECO:0000313" key="10">
    <source>
        <dbReference type="EMBL" id="MCB5446997.1"/>
    </source>
</evidence>
<comment type="subunit">
    <text evidence="8">F-type ATPases have 2 components, CF(1) - the catalytic core - and CF(0) - the membrane proton channel. CF(1) has five subunits: alpha(3), beta(3), gamma(1), delta(1), epsilon(1). CF(0) has three main subunits: a, b and c.</text>
</comment>
<feature type="domain" description="ATP synthase F1 complex delta/epsilon subunit N-terminal" evidence="9">
    <location>
        <begin position="5"/>
        <end position="83"/>
    </location>
</feature>
<reference evidence="10 12" key="2">
    <citation type="submission" date="2021-10" db="EMBL/GenBank/DDBJ databases">
        <title>Collection of gut derived symbiotic bacterial strains cultured from healthy donors.</title>
        <authorList>
            <person name="Lin H."/>
            <person name="Littmann E."/>
            <person name="Claire K."/>
            <person name="Pamer E."/>
        </authorList>
    </citation>
    <scope>NUCLEOTIDE SEQUENCE [LARGE SCALE GENOMIC DNA]</scope>
    <source>
        <strain evidence="10 12">MSK.17.68</strain>
    </source>
</reference>
<dbReference type="RefSeq" id="WP_007287644.1">
    <property type="nucleotide sequence ID" value="NZ_BAABXU010000001.1"/>
</dbReference>
<gene>
    <name evidence="8 11" type="primary">atpC</name>
    <name evidence="11" type="ORF">IBLFYP30_02882</name>
    <name evidence="10" type="ORF">LIP50_12400</name>
</gene>
<dbReference type="CDD" id="cd12152">
    <property type="entry name" value="F1-ATPase_delta"/>
    <property type="match status" value="1"/>
</dbReference>
<dbReference type="Pfam" id="PF02823">
    <property type="entry name" value="ATP-synt_DE_N"/>
    <property type="match status" value="1"/>
</dbReference>
<comment type="similarity">
    <text evidence="2 8">Belongs to the ATPase epsilon chain family.</text>
</comment>
<keyword evidence="8" id="KW-1003">Cell membrane</keyword>
<keyword evidence="12" id="KW-1185">Reference proteome</keyword>
<keyword evidence="6 8" id="KW-0139">CF(1)</keyword>